<reference evidence="2 3" key="1">
    <citation type="submission" date="2014-06" db="EMBL/GenBank/DDBJ databases">
        <title>Draft genome sequence of iron oxidizing acidophile Leptospirillum ferriphilum DSM14647.</title>
        <authorList>
            <person name="Cardenas J.P."/>
            <person name="Lazcano M."/>
            <person name="Ossandon F.J."/>
            <person name="Corbett M."/>
            <person name="Holmes D.S."/>
            <person name="Watkin E."/>
        </authorList>
    </citation>
    <scope>NUCLEOTIDE SEQUENCE [LARGE SCALE GENOMIC DNA]</scope>
    <source>
        <strain evidence="2 3">DSM 14647</strain>
    </source>
</reference>
<dbReference type="EMBL" id="JPGK01000003">
    <property type="protein sequence ID" value="KGA94367.1"/>
    <property type="molecule type" value="Genomic_DNA"/>
</dbReference>
<accession>A0A094WFE6</accession>
<comment type="caution">
    <text evidence="2">The sequence shown here is derived from an EMBL/GenBank/DDBJ whole genome shotgun (WGS) entry which is preliminary data.</text>
</comment>
<gene>
    <name evidence="2" type="ORF">LptCag_1130</name>
</gene>
<dbReference type="Proteomes" id="UP000029452">
    <property type="component" value="Unassembled WGS sequence"/>
</dbReference>
<evidence type="ECO:0000256" key="1">
    <source>
        <dbReference type="SAM" id="MobiDB-lite"/>
    </source>
</evidence>
<organism evidence="2 3">
    <name type="scientific">Leptospirillum ferriphilum</name>
    <dbReference type="NCBI Taxonomy" id="178606"/>
    <lineage>
        <taxon>Bacteria</taxon>
        <taxon>Pseudomonadati</taxon>
        <taxon>Nitrospirota</taxon>
        <taxon>Nitrospiria</taxon>
        <taxon>Nitrospirales</taxon>
        <taxon>Nitrospiraceae</taxon>
        <taxon>Leptospirillum</taxon>
    </lineage>
</organism>
<proteinExistence type="predicted"/>
<protein>
    <submittedName>
        <fullName evidence="2">Uncharacterized protein</fullName>
    </submittedName>
</protein>
<evidence type="ECO:0000313" key="3">
    <source>
        <dbReference type="Proteomes" id="UP000029452"/>
    </source>
</evidence>
<name>A0A094WFE6_9BACT</name>
<sequence length="49" mass="5121">MSLLASGSIVGRTFGRCNEGSERRKKGVPGDTSSGPARILGVVFVFPLL</sequence>
<dbReference type="AlphaFoldDB" id="A0A094WFE6"/>
<evidence type="ECO:0000313" key="2">
    <source>
        <dbReference type="EMBL" id="KGA94367.1"/>
    </source>
</evidence>
<dbReference type="PATRIC" id="fig|178606.4.peg.941"/>
<feature type="region of interest" description="Disordered" evidence="1">
    <location>
        <begin position="1"/>
        <end position="34"/>
    </location>
</feature>